<dbReference type="GO" id="GO:0006629">
    <property type="term" value="P:lipid metabolic process"/>
    <property type="evidence" value="ECO:0007669"/>
    <property type="project" value="UniProtKB-ARBA"/>
</dbReference>
<dbReference type="InterPro" id="IPR002347">
    <property type="entry name" value="SDR_fam"/>
</dbReference>
<dbReference type="SUPFAM" id="SSF51735">
    <property type="entry name" value="NAD(P)-binding Rossmann-fold domains"/>
    <property type="match status" value="1"/>
</dbReference>
<keyword evidence="7" id="KW-1185">Reference proteome</keyword>
<keyword evidence="5" id="KW-0472">Membrane</keyword>
<dbReference type="InterPro" id="IPR020904">
    <property type="entry name" value="Sc_DH/Rdtase_CS"/>
</dbReference>
<evidence type="ECO:0000313" key="8">
    <source>
        <dbReference type="RefSeq" id="XP_026495096.1"/>
    </source>
</evidence>
<evidence type="ECO:0000313" key="7">
    <source>
        <dbReference type="Proteomes" id="UP001652626"/>
    </source>
</evidence>
<dbReference type="SMART" id="SM00822">
    <property type="entry name" value="PKS_KR"/>
    <property type="match status" value="1"/>
</dbReference>
<keyword evidence="2" id="KW-0560">Oxidoreductase</keyword>
<sequence>MYALTISIFKWLLKYLGLPLSIIFAMYRLCKRVQNNKIRNALQGKVVVVTGASSGIGEALAHGLYENGCKVILASRRINELNRVKEDLLSKKNALTTEEPLAIELDLSNLNQLESFVNKVYEICGKIDILINNGGVSHRGSILHTKLDVDQKIMLTNYLGSVGITKAVLPRMVERKSGHIVFISSVQGLIAIPDRSAYAASKHALQAFGDCLRSEMYQHNIDVSVVSPGYVKTSVSLNALTGSGESHGVVDSSTAAGFSAEYVAMKIVDLLVNKDKELIISQFLPNLAITIRHSMPFLYFWIMARRANKTA</sequence>
<keyword evidence="5" id="KW-1133">Transmembrane helix</keyword>
<dbReference type="PIRSF" id="PIRSF000126">
    <property type="entry name" value="11-beta-HSD1"/>
    <property type="match status" value="1"/>
</dbReference>
<dbReference type="Proteomes" id="UP001652626">
    <property type="component" value="Chromosome 8"/>
</dbReference>
<dbReference type="PANTHER" id="PTHR44196">
    <property type="entry name" value="DEHYDROGENASE/REDUCTASE SDR FAMILY MEMBER 7B"/>
    <property type="match status" value="1"/>
</dbReference>
<dbReference type="PROSITE" id="PS00061">
    <property type="entry name" value="ADH_SHORT"/>
    <property type="match status" value="1"/>
</dbReference>
<accession>A0A8B8IG43</accession>
<dbReference type="RefSeq" id="XP_026495096.1">
    <property type="nucleotide sequence ID" value="XM_026639311.2"/>
</dbReference>
<dbReference type="OMA" id="FRWIRRI"/>
<dbReference type="InterPro" id="IPR036291">
    <property type="entry name" value="NAD(P)-bd_dom_sf"/>
</dbReference>
<reference evidence="8" key="1">
    <citation type="submission" date="2025-08" db="UniProtKB">
        <authorList>
            <consortium name="RefSeq"/>
        </authorList>
    </citation>
    <scope>IDENTIFICATION</scope>
    <source>
        <tissue evidence="8">Whole body</tissue>
    </source>
</reference>
<dbReference type="GO" id="GO:0016020">
    <property type="term" value="C:membrane"/>
    <property type="evidence" value="ECO:0007669"/>
    <property type="project" value="TreeGrafter"/>
</dbReference>
<dbReference type="OrthoDB" id="5307821at2759"/>
<evidence type="ECO:0000256" key="5">
    <source>
        <dbReference type="SAM" id="Phobius"/>
    </source>
</evidence>
<dbReference type="PRINTS" id="PR00081">
    <property type="entry name" value="GDHRDH"/>
</dbReference>
<dbReference type="PANTHER" id="PTHR44196:SF1">
    <property type="entry name" value="DEHYDROGENASE_REDUCTASE SDR FAMILY MEMBER 7B"/>
    <property type="match status" value="1"/>
</dbReference>
<evidence type="ECO:0000259" key="6">
    <source>
        <dbReference type="SMART" id="SM00822"/>
    </source>
</evidence>
<name>A0A8B8IG43_VANTA</name>
<feature type="domain" description="Ketoreductase" evidence="6">
    <location>
        <begin position="45"/>
        <end position="234"/>
    </location>
</feature>
<protein>
    <submittedName>
        <fullName evidence="8">Dehydrogenase/reductase SDR family protein 7-like</fullName>
    </submittedName>
</protein>
<gene>
    <name evidence="8" type="primary">LOC113399976</name>
</gene>
<dbReference type="AlphaFoldDB" id="A0A8B8IG43"/>
<comment type="similarity">
    <text evidence="1 4">Belongs to the short-chain dehydrogenases/reductases (SDR) family.</text>
</comment>
<dbReference type="GeneID" id="113399976"/>
<keyword evidence="5" id="KW-0812">Transmembrane</keyword>
<dbReference type="InterPro" id="IPR057326">
    <property type="entry name" value="KR_dom"/>
</dbReference>
<proteinExistence type="inferred from homology"/>
<evidence type="ECO:0000256" key="4">
    <source>
        <dbReference type="RuleBase" id="RU000363"/>
    </source>
</evidence>
<dbReference type="GO" id="GO:0016491">
    <property type="term" value="F:oxidoreductase activity"/>
    <property type="evidence" value="ECO:0007669"/>
    <property type="project" value="UniProtKB-KW"/>
</dbReference>
<dbReference type="PRINTS" id="PR00080">
    <property type="entry name" value="SDRFAMILY"/>
</dbReference>
<evidence type="ECO:0000256" key="1">
    <source>
        <dbReference type="ARBA" id="ARBA00006484"/>
    </source>
</evidence>
<dbReference type="Pfam" id="PF00106">
    <property type="entry name" value="adh_short"/>
    <property type="match status" value="1"/>
</dbReference>
<evidence type="ECO:0000256" key="3">
    <source>
        <dbReference type="ARBA" id="ARBA00037096"/>
    </source>
</evidence>
<organism evidence="7 8">
    <name type="scientific">Vanessa tameamea</name>
    <name type="common">Kamehameha butterfly</name>
    <dbReference type="NCBI Taxonomy" id="334116"/>
    <lineage>
        <taxon>Eukaryota</taxon>
        <taxon>Metazoa</taxon>
        <taxon>Ecdysozoa</taxon>
        <taxon>Arthropoda</taxon>
        <taxon>Hexapoda</taxon>
        <taxon>Insecta</taxon>
        <taxon>Pterygota</taxon>
        <taxon>Neoptera</taxon>
        <taxon>Endopterygota</taxon>
        <taxon>Lepidoptera</taxon>
        <taxon>Glossata</taxon>
        <taxon>Ditrysia</taxon>
        <taxon>Papilionoidea</taxon>
        <taxon>Nymphalidae</taxon>
        <taxon>Nymphalinae</taxon>
        <taxon>Vanessa</taxon>
    </lineage>
</organism>
<evidence type="ECO:0000256" key="2">
    <source>
        <dbReference type="ARBA" id="ARBA00023002"/>
    </source>
</evidence>
<dbReference type="Gene3D" id="3.40.50.720">
    <property type="entry name" value="NAD(P)-binding Rossmann-like Domain"/>
    <property type="match status" value="1"/>
</dbReference>
<feature type="transmembrane region" description="Helical" evidence="5">
    <location>
        <begin position="12"/>
        <end position="30"/>
    </location>
</feature>
<comment type="function">
    <text evidence="3">Putative oxidoreductase.</text>
</comment>